<protein>
    <submittedName>
        <fullName evidence="1">Uncharacterized protein</fullName>
    </submittedName>
</protein>
<name>A0A9X4ETA9_9VIBR</name>
<dbReference type="Proteomes" id="UP001140979">
    <property type="component" value="Unassembled WGS sequence"/>
</dbReference>
<accession>A0A9X4ETA9</accession>
<evidence type="ECO:0000313" key="2">
    <source>
        <dbReference type="Proteomes" id="UP001140979"/>
    </source>
</evidence>
<organism evidence="1 2">
    <name type="scientific">Vibrio aestuarianus</name>
    <dbReference type="NCBI Taxonomy" id="28171"/>
    <lineage>
        <taxon>Bacteria</taxon>
        <taxon>Pseudomonadati</taxon>
        <taxon>Pseudomonadota</taxon>
        <taxon>Gammaproteobacteria</taxon>
        <taxon>Vibrionales</taxon>
        <taxon>Vibrionaceae</taxon>
        <taxon>Vibrio</taxon>
    </lineage>
</organism>
<dbReference type="RefSeq" id="WP_274682586.1">
    <property type="nucleotide sequence ID" value="NZ_JAKNBA010000003.1"/>
</dbReference>
<gene>
    <name evidence="1" type="ORF">L9W94_02925</name>
</gene>
<sequence>MQIFDSPKSGYQPLEADSFEKELQFALSDEIDDDQCLPADGDKFITEEPFIELNLKQQPPTEGLALLGFTPNMMLGSVPLRGSKSKRRGIEEKMSVVTPLRSSTISSQTTIGKEFNLLSSKLLEYKGVFTNDKAETAVFIGSGKTENSAFIGKMLPSISNHYNIAPAPAAINSLANISLQLTPSIFWHYPALNSYRVFFRQKYYLFRFEGNQVTNYLEEDHDRS</sequence>
<evidence type="ECO:0000313" key="1">
    <source>
        <dbReference type="EMBL" id="MDE1241112.1"/>
    </source>
</evidence>
<proteinExistence type="predicted"/>
<reference evidence="1" key="1">
    <citation type="submission" date="2022-02" db="EMBL/GenBank/DDBJ databases">
        <title>Emergence and expansion in Europe of a Vibrio aestuarianus clonal complex pathogenic for oysters.</title>
        <authorList>
            <person name="Mesnil A."/>
            <person name="Travers M.-A."/>
        </authorList>
    </citation>
    <scope>NUCLEOTIDE SEQUENCE</scope>
    <source>
        <strain evidence="1">19_064_11T1</strain>
    </source>
</reference>
<comment type="caution">
    <text evidence="1">The sequence shown here is derived from an EMBL/GenBank/DDBJ whole genome shotgun (WGS) entry which is preliminary data.</text>
</comment>
<dbReference type="AlphaFoldDB" id="A0A9X4ETA9"/>
<dbReference type="EMBL" id="JAKNBA010000003">
    <property type="protein sequence ID" value="MDE1241112.1"/>
    <property type="molecule type" value="Genomic_DNA"/>
</dbReference>